<dbReference type="PANTHER" id="PTHR43661">
    <property type="entry name" value="D-XYLONATE DEHYDRATASE"/>
    <property type="match status" value="1"/>
</dbReference>
<sequence length="288" mass="31128">PSQIMSEHAIENAMRVNEAIGGSTNTLLHLPALCHELGFELPLQEFDRLSRETPHLCAVIPSGAYTMEDLRDAGGVPAVMKRLQDVLHTDLLTVDGRSVGERLEGVEIYDEDVIRSLNNPVHQEGSHAVLWGSLAPDGAVVKQSAVSERMHIHTGPAHVFDGMEAALAEIEADRIRPGDVIVIQYEGPAGGRGMREMLDATAALCARGLDESVALVTDGRFSGYTRGPAIGHVSPEAQSGGPIAFVQDGDEVEINIPERRLDLNVSKEELAERRTAWTPKTIEGTGFF</sequence>
<dbReference type="InterPro" id="IPR000581">
    <property type="entry name" value="ILV_EDD_N"/>
</dbReference>
<protein>
    <recommendedName>
        <fullName evidence="9">Dihydroxy-acid dehydratase</fullName>
    </recommendedName>
</protein>
<dbReference type="FunFam" id="3.50.30.80:FF:000001">
    <property type="entry name" value="Dihydroxy-acid dehydratase"/>
    <property type="match status" value="1"/>
</dbReference>
<keyword evidence="3" id="KW-0408">Iron</keyword>
<evidence type="ECO:0000256" key="1">
    <source>
        <dbReference type="ARBA" id="ARBA00006486"/>
    </source>
</evidence>
<dbReference type="SUPFAM" id="SSF52016">
    <property type="entry name" value="LeuD/IlvD-like"/>
    <property type="match status" value="1"/>
</dbReference>
<dbReference type="Pfam" id="PF24877">
    <property type="entry name" value="ILV_EDD_C"/>
    <property type="match status" value="1"/>
</dbReference>
<feature type="domain" description="Dihydroxy-acid/6-phosphogluconate dehydratase C-terminal" evidence="7">
    <location>
        <begin position="112"/>
        <end position="280"/>
    </location>
</feature>
<dbReference type="PANTHER" id="PTHR43661:SF3">
    <property type="entry name" value="D-XYLONATE DEHYDRATASE YAGF-RELATED"/>
    <property type="match status" value="1"/>
</dbReference>
<evidence type="ECO:0000259" key="7">
    <source>
        <dbReference type="Pfam" id="PF24877"/>
    </source>
</evidence>
<dbReference type="GO" id="GO:0005829">
    <property type="term" value="C:cytosol"/>
    <property type="evidence" value="ECO:0007669"/>
    <property type="project" value="TreeGrafter"/>
</dbReference>
<feature type="domain" description="Dihydroxy-acid/6-phosphogluconate dehydratase N-terminal" evidence="6">
    <location>
        <begin position="1"/>
        <end position="101"/>
    </location>
</feature>
<evidence type="ECO:0008006" key="9">
    <source>
        <dbReference type="Google" id="ProtNLM"/>
    </source>
</evidence>
<evidence type="ECO:0000313" key="8">
    <source>
        <dbReference type="EMBL" id="GAF86696.1"/>
    </source>
</evidence>
<dbReference type="Pfam" id="PF00920">
    <property type="entry name" value="ILVD_EDD_N"/>
    <property type="match status" value="1"/>
</dbReference>
<dbReference type="AlphaFoldDB" id="X0THC2"/>
<evidence type="ECO:0000256" key="2">
    <source>
        <dbReference type="ARBA" id="ARBA00022723"/>
    </source>
</evidence>
<evidence type="ECO:0000256" key="5">
    <source>
        <dbReference type="ARBA" id="ARBA00023239"/>
    </source>
</evidence>
<feature type="non-terminal residue" evidence="8">
    <location>
        <position position="1"/>
    </location>
</feature>
<gene>
    <name evidence="8" type="ORF">S01H1_24960</name>
</gene>
<dbReference type="SUPFAM" id="SSF143975">
    <property type="entry name" value="IlvD/EDD N-terminal domain-like"/>
    <property type="match status" value="1"/>
</dbReference>
<keyword evidence="2" id="KW-0479">Metal-binding</keyword>
<accession>X0THC2</accession>
<evidence type="ECO:0000256" key="4">
    <source>
        <dbReference type="ARBA" id="ARBA00023014"/>
    </source>
</evidence>
<keyword evidence="5" id="KW-0456">Lyase</keyword>
<organism evidence="8">
    <name type="scientific">marine sediment metagenome</name>
    <dbReference type="NCBI Taxonomy" id="412755"/>
    <lineage>
        <taxon>unclassified sequences</taxon>
        <taxon>metagenomes</taxon>
        <taxon>ecological metagenomes</taxon>
    </lineage>
</organism>
<dbReference type="InterPro" id="IPR042096">
    <property type="entry name" value="Dihydro-acid_dehy_C"/>
</dbReference>
<dbReference type="GO" id="GO:0016836">
    <property type="term" value="F:hydro-lyase activity"/>
    <property type="evidence" value="ECO:0007669"/>
    <property type="project" value="UniProtKB-ARBA"/>
</dbReference>
<comment type="similarity">
    <text evidence="1">Belongs to the IlvD/Edd family.</text>
</comment>
<name>X0THC2_9ZZZZ</name>
<keyword evidence="4" id="KW-0411">Iron-sulfur</keyword>
<reference evidence="8" key="1">
    <citation type="journal article" date="2014" name="Front. Microbiol.">
        <title>High frequency of phylogenetically diverse reductive dehalogenase-homologous genes in deep subseafloor sedimentary metagenomes.</title>
        <authorList>
            <person name="Kawai M."/>
            <person name="Futagami T."/>
            <person name="Toyoda A."/>
            <person name="Takaki Y."/>
            <person name="Nishi S."/>
            <person name="Hori S."/>
            <person name="Arai W."/>
            <person name="Tsubouchi T."/>
            <person name="Morono Y."/>
            <person name="Uchiyama I."/>
            <person name="Ito T."/>
            <person name="Fujiyama A."/>
            <person name="Inagaki F."/>
            <person name="Takami H."/>
        </authorList>
    </citation>
    <scope>NUCLEOTIDE SEQUENCE</scope>
    <source>
        <strain evidence="8">Expedition CK06-06</strain>
    </source>
</reference>
<comment type="caution">
    <text evidence="8">The sequence shown here is derived from an EMBL/GenBank/DDBJ whole genome shotgun (WGS) entry which is preliminary data.</text>
</comment>
<dbReference type="EMBL" id="BARS01015035">
    <property type="protein sequence ID" value="GAF86696.1"/>
    <property type="molecule type" value="Genomic_DNA"/>
</dbReference>
<evidence type="ECO:0000259" key="6">
    <source>
        <dbReference type="Pfam" id="PF00920"/>
    </source>
</evidence>
<dbReference type="Gene3D" id="3.50.30.80">
    <property type="entry name" value="IlvD/EDD C-terminal domain-like"/>
    <property type="match status" value="1"/>
</dbReference>
<evidence type="ECO:0000256" key="3">
    <source>
        <dbReference type="ARBA" id="ARBA00023004"/>
    </source>
</evidence>
<dbReference type="InterPro" id="IPR056740">
    <property type="entry name" value="ILV_EDD_C"/>
</dbReference>
<proteinExistence type="inferred from homology"/>
<dbReference type="GO" id="GO:0046872">
    <property type="term" value="F:metal ion binding"/>
    <property type="evidence" value="ECO:0007669"/>
    <property type="project" value="UniProtKB-KW"/>
</dbReference>
<dbReference type="GO" id="GO:0051536">
    <property type="term" value="F:iron-sulfur cluster binding"/>
    <property type="evidence" value="ECO:0007669"/>
    <property type="project" value="UniProtKB-KW"/>
</dbReference>
<feature type="non-terminal residue" evidence="8">
    <location>
        <position position="288"/>
    </location>
</feature>
<dbReference type="InterPro" id="IPR037237">
    <property type="entry name" value="IlvD/EDD_N"/>
</dbReference>